<name>A0ABP8N8V0_9BACT</name>
<dbReference type="SUPFAM" id="SSF53756">
    <property type="entry name" value="UDP-Glycosyltransferase/glycogen phosphorylase"/>
    <property type="match status" value="1"/>
</dbReference>
<feature type="coiled-coil region" evidence="1">
    <location>
        <begin position="376"/>
        <end position="410"/>
    </location>
</feature>
<evidence type="ECO:0000256" key="1">
    <source>
        <dbReference type="SAM" id="Coils"/>
    </source>
</evidence>
<evidence type="ECO:0000313" key="2">
    <source>
        <dbReference type="EMBL" id="GAA4463273.1"/>
    </source>
</evidence>
<reference evidence="3" key="1">
    <citation type="journal article" date="2019" name="Int. J. Syst. Evol. Microbiol.">
        <title>The Global Catalogue of Microorganisms (GCM) 10K type strain sequencing project: providing services to taxonomists for standard genome sequencing and annotation.</title>
        <authorList>
            <consortium name="The Broad Institute Genomics Platform"/>
            <consortium name="The Broad Institute Genome Sequencing Center for Infectious Disease"/>
            <person name="Wu L."/>
            <person name="Ma J."/>
        </authorList>
    </citation>
    <scope>NUCLEOTIDE SEQUENCE [LARGE SCALE GENOMIC DNA]</scope>
    <source>
        <strain evidence="3">JCM 17759</strain>
    </source>
</reference>
<evidence type="ECO:0000313" key="3">
    <source>
        <dbReference type="Proteomes" id="UP001500840"/>
    </source>
</evidence>
<comment type="caution">
    <text evidence="2">The sequence shown here is derived from an EMBL/GenBank/DDBJ whole genome shotgun (WGS) entry which is preliminary data.</text>
</comment>
<dbReference type="EMBL" id="BAABGA010000064">
    <property type="protein sequence ID" value="GAA4463273.1"/>
    <property type="molecule type" value="Genomic_DNA"/>
</dbReference>
<dbReference type="Proteomes" id="UP001500840">
    <property type="component" value="Unassembled WGS sequence"/>
</dbReference>
<evidence type="ECO:0008006" key="4">
    <source>
        <dbReference type="Google" id="ProtNLM"/>
    </source>
</evidence>
<keyword evidence="3" id="KW-1185">Reference proteome</keyword>
<proteinExistence type="predicted"/>
<protein>
    <recommendedName>
        <fullName evidence="4">CDP-Glycerol:Poly(Glycerophosphate) glycerophosphotransferase</fullName>
    </recommendedName>
</protein>
<accession>A0ABP8N8V0</accession>
<sequence>MATGTIFYVGTESEVAHHARPLQQRMPIRIAPPDVVTQEARPGDLAIFFSEHFDRFRSAIHDLKRRNVATLYAIDGILEWRNAWQNRETEPACPWTMRPVLCHKVACIGASQARTLSAWGNADKVEVVGIPRLDYLRLNASPTDTAPRELRSDQPLRLLVMTAKWPGFTESQRHQIAQSLIDVKAWADTTAAVGNRPIELIWRLTGGMDRIVGVENELRDTTGEDLITELRRCDAVITTPSTAQLESMLVGKPTAILDYTNSPLYVDAAWRITCKGQLDLTITQLFDPPAERMHYQHSVLADSLQHDTDATDRMMMLIEKMSEHANAMATQPQPLQFPSALLPPLANPMPLLCAESIFPDRAAATLNEAGMLPVELADAQREIKLLRGTLQQLQSELREAHEIFDTIRNHPIAGPVVRTREKILQWVSKSKASGTDAT</sequence>
<organism evidence="2 3">
    <name type="scientific">Novipirellula rosea</name>
    <dbReference type="NCBI Taxonomy" id="1031540"/>
    <lineage>
        <taxon>Bacteria</taxon>
        <taxon>Pseudomonadati</taxon>
        <taxon>Planctomycetota</taxon>
        <taxon>Planctomycetia</taxon>
        <taxon>Pirellulales</taxon>
        <taxon>Pirellulaceae</taxon>
        <taxon>Novipirellula</taxon>
    </lineage>
</organism>
<dbReference type="RefSeq" id="WP_345326217.1">
    <property type="nucleotide sequence ID" value="NZ_BAABGA010000064.1"/>
</dbReference>
<keyword evidence="1" id="KW-0175">Coiled coil</keyword>
<gene>
    <name evidence="2" type="ORF">GCM10023156_48240</name>
</gene>